<evidence type="ECO:0000313" key="1">
    <source>
        <dbReference type="EMBL" id="PPR90416.1"/>
    </source>
</evidence>
<name>A0A2P5WH67_GOSBA</name>
<proteinExistence type="predicted"/>
<sequence>MFSVAEDQKVDIASMYLVGKAETWYDGYILQKHRTTWPEFVVDLCQRFCDRTCADVVEEFNNIISRLKEEIKHRVKTNKPSSLATAGTSARQAKLHEMSVQIDYQIQPNPHPNLSSKDLSQP</sequence>
<dbReference type="EMBL" id="KZ667631">
    <property type="protein sequence ID" value="PPR90416.1"/>
    <property type="molecule type" value="Genomic_DNA"/>
</dbReference>
<gene>
    <name evidence="1" type="ORF">GOBAR_AA30269</name>
</gene>
<protein>
    <recommendedName>
        <fullName evidence="3">Retrotransposon gag domain-containing protein</fullName>
    </recommendedName>
</protein>
<reference evidence="1 2" key="1">
    <citation type="submission" date="2015-01" db="EMBL/GenBank/DDBJ databases">
        <title>Genome of allotetraploid Gossypium barbadense reveals genomic plasticity and fiber elongation in cotton evolution.</title>
        <authorList>
            <person name="Chen X."/>
            <person name="Liu X."/>
            <person name="Zhao B."/>
            <person name="Zheng H."/>
            <person name="Hu Y."/>
            <person name="Lu G."/>
            <person name="Yang C."/>
            <person name="Chen J."/>
            <person name="Shan C."/>
            <person name="Zhang L."/>
            <person name="Zhou Y."/>
            <person name="Wang L."/>
            <person name="Guo W."/>
            <person name="Bai Y."/>
            <person name="Ruan J."/>
            <person name="Shangguan X."/>
            <person name="Mao Y."/>
            <person name="Jiang J."/>
            <person name="Zhu Y."/>
            <person name="Lei J."/>
            <person name="Kang H."/>
            <person name="Chen S."/>
            <person name="He X."/>
            <person name="Wang R."/>
            <person name="Wang Y."/>
            <person name="Chen J."/>
            <person name="Wang L."/>
            <person name="Yu S."/>
            <person name="Wang B."/>
            <person name="Wei J."/>
            <person name="Song S."/>
            <person name="Lu X."/>
            <person name="Gao Z."/>
            <person name="Gu W."/>
            <person name="Deng X."/>
            <person name="Ma D."/>
            <person name="Wang S."/>
            <person name="Liang W."/>
            <person name="Fang L."/>
            <person name="Cai C."/>
            <person name="Zhu X."/>
            <person name="Zhou B."/>
            <person name="Zhang Y."/>
            <person name="Chen Z."/>
            <person name="Xu S."/>
            <person name="Zhu R."/>
            <person name="Wang S."/>
            <person name="Zhang T."/>
            <person name="Zhao G."/>
        </authorList>
    </citation>
    <scope>NUCLEOTIDE SEQUENCE [LARGE SCALE GENOMIC DNA]</scope>
    <source>
        <strain evidence="2">cv. Xinhai21</strain>
        <tissue evidence="1">Leaf</tissue>
    </source>
</reference>
<dbReference type="OrthoDB" id="1738534at2759"/>
<dbReference type="Proteomes" id="UP000239757">
    <property type="component" value="Unassembled WGS sequence"/>
</dbReference>
<evidence type="ECO:0008006" key="3">
    <source>
        <dbReference type="Google" id="ProtNLM"/>
    </source>
</evidence>
<evidence type="ECO:0000313" key="2">
    <source>
        <dbReference type="Proteomes" id="UP000239757"/>
    </source>
</evidence>
<organism evidence="1 2">
    <name type="scientific">Gossypium barbadense</name>
    <name type="common">Sea Island cotton</name>
    <name type="synonym">Hibiscus barbadensis</name>
    <dbReference type="NCBI Taxonomy" id="3634"/>
    <lineage>
        <taxon>Eukaryota</taxon>
        <taxon>Viridiplantae</taxon>
        <taxon>Streptophyta</taxon>
        <taxon>Embryophyta</taxon>
        <taxon>Tracheophyta</taxon>
        <taxon>Spermatophyta</taxon>
        <taxon>Magnoliopsida</taxon>
        <taxon>eudicotyledons</taxon>
        <taxon>Gunneridae</taxon>
        <taxon>Pentapetalae</taxon>
        <taxon>rosids</taxon>
        <taxon>malvids</taxon>
        <taxon>Malvales</taxon>
        <taxon>Malvaceae</taxon>
        <taxon>Malvoideae</taxon>
        <taxon>Gossypium</taxon>
    </lineage>
</organism>
<accession>A0A2P5WH67</accession>
<dbReference type="AlphaFoldDB" id="A0A2P5WH67"/>